<dbReference type="InterPro" id="IPR039729">
    <property type="entry name" value="DFF40"/>
</dbReference>
<proteinExistence type="predicted"/>
<evidence type="ECO:0000313" key="2">
    <source>
        <dbReference type="EMBL" id="KAL0277857.1"/>
    </source>
</evidence>
<dbReference type="PANTHER" id="PTHR13067:SF2">
    <property type="entry name" value="CASPASE-ACTIVATED DNASE"/>
    <property type="match status" value="1"/>
</dbReference>
<dbReference type="GO" id="GO:0005634">
    <property type="term" value="C:nucleus"/>
    <property type="evidence" value="ECO:0007669"/>
    <property type="project" value="InterPro"/>
</dbReference>
<organism evidence="2">
    <name type="scientific">Menopon gallinae</name>
    <name type="common">poultry shaft louse</name>
    <dbReference type="NCBI Taxonomy" id="328185"/>
    <lineage>
        <taxon>Eukaryota</taxon>
        <taxon>Metazoa</taxon>
        <taxon>Ecdysozoa</taxon>
        <taxon>Arthropoda</taxon>
        <taxon>Hexapoda</taxon>
        <taxon>Insecta</taxon>
        <taxon>Pterygota</taxon>
        <taxon>Neoptera</taxon>
        <taxon>Paraneoptera</taxon>
        <taxon>Psocodea</taxon>
        <taxon>Troctomorpha</taxon>
        <taxon>Phthiraptera</taxon>
        <taxon>Amblycera</taxon>
        <taxon>Menoponidae</taxon>
        <taxon>Menopon</taxon>
    </lineage>
</organism>
<dbReference type="GO" id="GO:0004520">
    <property type="term" value="F:DNA endonuclease activity"/>
    <property type="evidence" value="ECO:0007669"/>
    <property type="project" value="InterPro"/>
</dbReference>
<dbReference type="InterPro" id="IPR015311">
    <property type="entry name" value="DFF40_C"/>
</dbReference>
<dbReference type="InterPro" id="IPR044925">
    <property type="entry name" value="His-Me_finger_sf"/>
</dbReference>
<dbReference type="GO" id="GO:0016787">
    <property type="term" value="F:hydrolase activity"/>
    <property type="evidence" value="ECO:0007669"/>
    <property type="project" value="InterPro"/>
</dbReference>
<gene>
    <name evidence="2" type="ORF">PYX00_004989</name>
</gene>
<sequence>MNSDYYESEKIVRRCRLHPPAGEQLTLIRLGCWTPVKFTVGHVRLVKSLFVLSGADFILNILRRVNAGYLTAGEKAGEFLSGKAEDLVKFLREDGKSGGKSNREDDPGWFSDLETNATTKEEYMFRKSQDRIKGYFYKFLSDARKNSVYTHNPKSRKELDGCIRYFKNKLQEDFYFGCFFDRRCALSYCDSEGRFVCQGRWDTSECEFGFRHSINPYLDRESRILFSTWNFDHRIEKSRTVLPTLFEVVQNRRIGQEVNYDYFYRLLFTNVNLKLVHIVCHDKAVHNIYCDMKHVYKK</sequence>
<comment type="caution">
    <text evidence="2">The sequence shown here is derived from an EMBL/GenBank/DDBJ whole genome shotgun (WGS) entry which is preliminary data.</text>
</comment>
<accession>A0AAW2I658</accession>
<dbReference type="Pfam" id="PF09230">
    <property type="entry name" value="DFF40"/>
    <property type="match status" value="1"/>
</dbReference>
<dbReference type="GO" id="GO:0006309">
    <property type="term" value="P:apoptotic DNA fragmentation"/>
    <property type="evidence" value="ECO:0007669"/>
    <property type="project" value="InterPro"/>
</dbReference>
<reference evidence="2" key="1">
    <citation type="journal article" date="2024" name="Gigascience">
        <title>Chromosome-level genome of the poultry shaft louse Menopon gallinae provides insight into the host-switching and adaptive evolution of parasitic lice.</title>
        <authorList>
            <person name="Xu Y."/>
            <person name="Ma L."/>
            <person name="Liu S."/>
            <person name="Liang Y."/>
            <person name="Liu Q."/>
            <person name="He Z."/>
            <person name="Tian L."/>
            <person name="Duan Y."/>
            <person name="Cai W."/>
            <person name="Li H."/>
            <person name="Song F."/>
        </authorList>
    </citation>
    <scope>NUCLEOTIDE SEQUENCE</scope>
    <source>
        <strain evidence="2">Cailab_2023a</strain>
    </source>
</reference>
<dbReference type="SUPFAM" id="SSF54060">
    <property type="entry name" value="His-Me finger endonucleases"/>
    <property type="match status" value="1"/>
</dbReference>
<dbReference type="EMBL" id="JARGDH010000002">
    <property type="protein sequence ID" value="KAL0277857.1"/>
    <property type="molecule type" value="Genomic_DNA"/>
</dbReference>
<dbReference type="GO" id="GO:0005737">
    <property type="term" value="C:cytoplasm"/>
    <property type="evidence" value="ECO:0007669"/>
    <property type="project" value="InterPro"/>
</dbReference>
<dbReference type="PANTHER" id="PTHR13067">
    <property type="entry name" value="CASPASE-ACTIVATED DNASE"/>
    <property type="match status" value="1"/>
</dbReference>
<name>A0AAW2I658_9NEOP</name>
<feature type="domain" description="DNA fragmentation factor 40 C-terminal" evidence="1">
    <location>
        <begin position="87"/>
        <end position="297"/>
    </location>
</feature>
<evidence type="ECO:0000259" key="1">
    <source>
        <dbReference type="Pfam" id="PF09230"/>
    </source>
</evidence>
<protein>
    <recommendedName>
        <fullName evidence="1">DNA fragmentation factor 40 C-terminal domain-containing protein</fullName>
    </recommendedName>
</protein>
<dbReference type="AlphaFoldDB" id="A0AAW2I658"/>